<proteinExistence type="predicted"/>
<sequence length="70" mass="7473">PHPPRHPNPQSLALCIVSRKLPQPRPPGDVAGASSLAVFLSTPTLPRRPPNSRPLLIAIAPLCLCSLPRD</sequence>
<gene>
    <name evidence="1" type="ORF">COCCADRAFT_98241</name>
</gene>
<dbReference type="RefSeq" id="XP_007713060.1">
    <property type="nucleotide sequence ID" value="XM_007714870.1"/>
</dbReference>
<dbReference type="EMBL" id="KI964628">
    <property type="protein sequence ID" value="EUC32632.1"/>
    <property type="molecule type" value="Genomic_DNA"/>
</dbReference>
<dbReference type="KEGG" id="bze:COCCADRAFT_98241"/>
<keyword evidence="2" id="KW-1185">Reference proteome</keyword>
<dbReference type="Proteomes" id="UP000053841">
    <property type="component" value="Unassembled WGS sequence"/>
</dbReference>
<evidence type="ECO:0000313" key="2">
    <source>
        <dbReference type="Proteomes" id="UP000053841"/>
    </source>
</evidence>
<dbReference type="AlphaFoldDB" id="W6XYR6"/>
<protein>
    <submittedName>
        <fullName evidence="1">Uncharacterized protein</fullName>
    </submittedName>
</protein>
<dbReference type="GeneID" id="19154532"/>
<reference evidence="1 2" key="1">
    <citation type="journal article" date="2013" name="PLoS Genet.">
        <title>Comparative genome structure, secondary metabolite, and effector coding capacity across Cochliobolus pathogens.</title>
        <authorList>
            <person name="Condon B.J."/>
            <person name="Leng Y."/>
            <person name="Wu D."/>
            <person name="Bushley K.E."/>
            <person name="Ohm R.A."/>
            <person name="Otillar R."/>
            <person name="Martin J."/>
            <person name="Schackwitz W."/>
            <person name="Grimwood J."/>
            <person name="MohdZainudin N."/>
            <person name="Xue C."/>
            <person name="Wang R."/>
            <person name="Manning V.A."/>
            <person name="Dhillon B."/>
            <person name="Tu Z.J."/>
            <person name="Steffenson B.J."/>
            <person name="Salamov A."/>
            <person name="Sun H."/>
            <person name="Lowry S."/>
            <person name="LaButti K."/>
            <person name="Han J."/>
            <person name="Copeland A."/>
            <person name="Lindquist E."/>
            <person name="Barry K."/>
            <person name="Schmutz J."/>
            <person name="Baker S.E."/>
            <person name="Ciuffetti L.M."/>
            <person name="Grigoriev I.V."/>
            <person name="Zhong S."/>
            <person name="Turgeon B.G."/>
        </authorList>
    </citation>
    <scope>NUCLEOTIDE SEQUENCE [LARGE SCALE GENOMIC DNA]</scope>
    <source>
        <strain evidence="1 2">26-R-13</strain>
    </source>
</reference>
<organism evidence="1 2">
    <name type="scientific">Cochliobolus carbonum (strain 26-R-13)</name>
    <name type="common">Maize leaf spot fungus</name>
    <name type="synonym">Bipolaris zeicola</name>
    <dbReference type="NCBI Taxonomy" id="930089"/>
    <lineage>
        <taxon>Eukaryota</taxon>
        <taxon>Fungi</taxon>
        <taxon>Dikarya</taxon>
        <taxon>Ascomycota</taxon>
        <taxon>Pezizomycotina</taxon>
        <taxon>Dothideomycetes</taxon>
        <taxon>Pleosporomycetidae</taxon>
        <taxon>Pleosporales</taxon>
        <taxon>Pleosporineae</taxon>
        <taxon>Pleosporaceae</taxon>
        <taxon>Bipolaris</taxon>
    </lineage>
</organism>
<dbReference type="HOGENOM" id="CLU_2764658_0_0_1"/>
<feature type="non-terminal residue" evidence="1">
    <location>
        <position position="1"/>
    </location>
</feature>
<evidence type="ECO:0000313" key="1">
    <source>
        <dbReference type="EMBL" id="EUC32632.1"/>
    </source>
</evidence>
<name>W6XYR6_COCC2</name>
<accession>W6XYR6</accession>